<sequence length="116" mass="13620">MTLLLTVFLLLLSYFLFKSIYTFIWRPLKVQLHFQRQGLCGPPRHLINENAKEARELIARAQTEPLPLSHDVVSRVIPQYCHWSKQNGKTFLYWFGSTLWRTGDGQRGVGELEWCI</sequence>
<proteinExistence type="predicted"/>
<evidence type="ECO:0000313" key="1">
    <source>
        <dbReference type="EMBL" id="KAJ8621078.1"/>
    </source>
</evidence>
<protein>
    <submittedName>
        <fullName evidence="1">Uncharacterized protein</fullName>
    </submittedName>
</protein>
<gene>
    <name evidence="1" type="ORF">MRB53_029607</name>
</gene>
<organism evidence="1 2">
    <name type="scientific">Persea americana</name>
    <name type="common">Avocado</name>
    <dbReference type="NCBI Taxonomy" id="3435"/>
    <lineage>
        <taxon>Eukaryota</taxon>
        <taxon>Viridiplantae</taxon>
        <taxon>Streptophyta</taxon>
        <taxon>Embryophyta</taxon>
        <taxon>Tracheophyta</taxon>
        <taxon>Spermatophyta</taxon>
        <taxon>Magnoliopsida</taxon>
        <taxon>Magnoliidae</taxon>
        <taxon>Laurales</taxon>
        <taxon>Lauraceae</taxon>
        <taxon>Persea</taxon>
    </lineage>
</organism>
<evidence type="ECO:0000313" key="2">
    <source>
        <dbReference type="Proteomes" id="UP001234297"/>
    </source>
</evidence>
<accession>A0ACC2KJ71</accession>
<dbReference type="Proteomes" id="UP001234297">
    <property type="component" value="Chromosome 9"/>
</dbReference>
<comment type="caution">
    <text evidence="1">The sequence shown here is derived from an EMBL/GenBank/DDBJ whole genome shotgun (WGS) entry which is preliminary data.</text>
</comment>
<keyword evidence="2" id="KW-1185">Reference proteome</keyword>
<name>A0ACC2KJ71_PERAE</name>
<dbReference type="EMBL" id="CM056817">
    <property type="protein sequence ID" value="KAJ8621078.1"/>
    <property type="molecule type" value="Genomic_DNA"/>
</dbReference>
<reference evidence="1 2" key="1">
    <citation type="journal article" date="2022" name="Hortic Res">
        <title>A haplotype resolved chromosomal level avocado genome allows analysis of novel avocado genes.</title>
        <authorList>
            <person name="Nath O."/>
            <person name="Fletcher S.J."/>
            <person name="Hayward A."/>
            <person name="Shaw L.M."/>
            <person name="Masouleh A.K."/>
            <person name="Furtado A."/>
            <person name="Henry R.J."/>
            <person name="Mitter N."/>
        </authorList>
    </citation>
    <scope>NUCLEOTIDE SEQUENCE [LARGE SCALE GENOMIC DNA]</scope>
    <source>
        <strain evidence="2">cv. Hass</strain>
    </source>
</reference>